<evidence type="ECO:0000313" key="1">
    <source>
        <dbReference type="EMBL" id="MCG5031220.1"/>
    </source>
</evidence>
<sequence>MADAFERQRIKQCWTMPAAGLHADRVAAKNTVCKILPSPHDSFTHCLSLSKEKNIQPSPQNKTKCHTPIFLLSLSRKFGFEEQNKTT</sequence>
<protein>
    <submittedName>
        <fullName evidence="1">Uncharacterized protein</fullName>
    </submittedName>
</protein>
<dbReference type="Proteomes" id="UP001297600">
    <property type="component" value="Unassembled WGS sequence"/>
</dbReference>
<reference evidence="1 2" key="1">
    <citation type="submission" date="2022-02" db="EMBL/GenBank/DDBJ databases">
        <title>Mesosutterella porci, a novel member of the family Sutterellaceae from pig feces.</title>
        <authorList>
            <person name="Wylensek D."/>
            <person name="Clavel T."/>
        </authorList>
    </citation>
    <scope>NUCLEOTIDE SEQUENCE [LARGE SCALE GENOMIC DNA]</scope>
    <source>
        <strain evidence="2">oilRF-744-wt-GAM-9</strain>
    </source>
</reference>
<name>A0ABS9MRK1_9BURK</name>
<evidence type="ECO:0000313" key="2">
    <source>
        <dbReference type="Proteomes" id="UP001297600"/>
    </source>
</evidence>
<gene>
    <name evidence="1" type="ORF">MAF45_07160</name>
</gene>
<keyword evidence="2" id="KW-1185">Reference proteome</keyword>
<comment type="caution">
    <text evidence="1">The sequence shown here is derived from an EMBL/GenBank/DDBJ whole genome shotgun (WGS) entry which is preliminary data.</text>
</comment>
<proteinExistence type="predicted"/>
<dbReference type="EMBL" id="JAKNCT010000008">
    <property type="protein sequence ID" value="MCG5031220.1"/>
    <property type="molecule type" value="Genomic_DNA"/>
</dbReference>
<organism evidence="1 2">
    <name type="scientific">Mesosutterella porci</name>
    <dbReference type="NCBI Taxonomy" id="2915351"/>
    <lineage>
        <taxon>Bacteria</taxon>
        <taxon>Pseudomonadati</taxon>
        <taxon>Pseudomonadota</taxon>
        <taxon>Betaproteobacteria</taxon>
        <taxon>Burkholderiales</taxon>
        <taxon>Sutterellaceae</taxon>
        <taxon>Mesosutterella</taxon>
    </lineage>
</organism>
<accession>A0ABS9MRK1</accession>